<reference evidence="2 3" key="1">
    <citation type="submission" date="2018-08" db="EMBL/GenBank/DDBJ databases">
        <title>Draft genome sequences of two Aspergillus turcosus clinical strains isolated from bronchoalveolar lavage fluid: one azole-susceptible and the other azole-resistant.</title>
        <authorList>
            <person name="Parent-Michaud M."/>
            <person name="Dufresne P.J."/>
            <person name="Fournier E."/>
            <person name="Martineau C."/>
            <person name="Moreira S."/>
            <person name="Perkins V."/>
            <person name="De Repentigny L."/>
            <person name="Dufresne S.F."/>
        </authorList>
    </citation>
    <scope>NUCLEOTIDE SEQUENCE [LARGE SCALE GENOMIC DNA]</scope>
    <source>
        <strain evidence="2">HMR AF 1038</strain>
    </source>
</reference>
<dbReference type="Pfam" id="PF01636">
    <property type="entry name" value="APH"/>
    <property type="match status" value="1"/>
</dbReference>
<sequence>MTDPSGGVPFGMQNMQEGNRYIKKGNTLFPCPSFKNIEDVLDLPPDEEVITVLGKQMGRIVLEYDFSYVTKYGYGVQPPEAEAMRLVSKHTAVPVPEVIFTDFDHDYGSIQMSIIPGSRLEGKWDTLDEQSKESVCLQVWDFISKIRTIPRPPELEGLFQCLADGSLSRDPLFEDLQEPGRPLMNDSELRTRIYERYIHFGGSRYEHELPDMLPRSNCSVFTHADIAPRNIMVDEQNTVTGILDWEYAGWYPDYWEYAQIMRPAFRGDLKVWMDRTAPQIWDISGINAARRVLF</sequence>
<dbReference type="Gene3D" id="3.90.1200.10">
    <property type="match status" value="1"/>
</dbReference>
<dbReference type="STRING" id="1245748.A0A229YMZ2"/>
<proteinExistence type="predicted"/>
<dbReference type="CDD" id="cd05120">
    <property type="entry name" value="APH_ChoK_like"/>
    <property type="match status" value="1"/>
</dbReference>
<gene>
    <name evidence="2" type="ORF">CFD26_107512</name>
</gene>
<evidence type="ECO:0000313" key="3">
    <source>
        <dbReference type="Proteomes" id="UP000215289"/>
    </source>
</evidence>
<dbReference type="InterPro" id="IPR002575">
    <property type="entry name" value="Aminoglycoside_PTrfase"/>
</dbReference>
<protein>
    <recommendedName>
        <fullName evidence="1">Aminoglycoside phosphotransferase domain-containing protein</fullName>
    </recommendedName>
</protein>
<name>A0A229YMZ2_9EURO</name>
<dbReference type="AlphaFoldDB" id="A0A229YMZ2"/>
<organism evidence="2 3">
    <name type="scientific">Aspergillus turcosus</name>
    <dbReference type="NCBI Taxonomy" id="1245748"/>
    <lineage>
        <taxon>Eukaryota</taxon>
        <taxon>Fungi</taxon>
        <taxon>Dikarya</taxon>
        <taxon>Ascomycota</taxon>
        <taxon>Pezizomycotina</taxon>
        <taxon>Eurotiomycetes</taxon>
        <taxon>Eurotiomycetidae</taxon>
        <taxon>Eurotiales</taxon>
        <taxon>Aspergillaceae</taxon>
        <taxon>Aspergillus</taxon>
        <taxon>Aspergillus subgen. Fumigati</taxon>
    </lineage>
</organism>
<dbReference type="PANTHER" id="PTHR21310">
    <property type="entry name" value="AMINOGLYCOSIDE PHOSPHOTRANSFERASE-RELATED-RELATED"/>
    <property type="match status" value="1"/>
</dbReference>
<feature type="domain" description="Aminoglycoside phosphotransferase" evidence="1">
    <location>
        <begin position="78"/>
        <end position="260"/>
    </location>
</feature>
<accession>A0A229YMZ2</accession>
<comment type="caution">
    <text evidence="2">The sequence shown here is derived from an EMBL/GenBank/DDBJ whole genome shotgun (WGS) entry which is preliminary data.</text>
</comment>
<evidence type="ECO:0000313" key="2">
    <source>
        <dbReference type="EMBL" id="RLM00385.1"/>
    </source>
</evidence>
<keyword evidence="3" id="KW-1185">Reference proteome</keyword>
<dbReference type="SUPFAM" id="SSF56112">
    <property type="entry name" value="Protein kinase-like (PK-like)"/>
    <property type="match status" value="1"/>
</dbReference>
<dbReference type="OrthoDB" id="2906425at2759"/>
<dbReference type="InterPro" id="IPR051678">
    <property type="entry name" value="AGP_Transferase"/>
</dbReference>
<dbReference type="EMBL" id="NIDN02000016">
    <property type="protein sequence ID" value="RLM00385.1"/>
    <property type="molecule type" value="Genomic_DNA"/>
</dbReference>
<dbReference type="PANTHER" id="PTHR21310:SF58">
    <property type="entry name" value="AMINOGLYCOSIDE PHOSPHOTRANSFERASE DOMAIN-CONTAINING PROTEIN"/>
    <property type="match status" value="1"/>
</dbReference>
<evidence type="ECO:0000259" key="1">
    <source>
        <dbReference type="Pfam" id="PF01636"/>
    </source>
</evidence>
<dbReference type="InterPro" id="IPR011009">
    <property type="entry name" value="Kinase-like_dom_sf"/>
</dbReference>
<dbReference type="Proteomes" id="UP000215289">
    <property type="component" value="Unassembled WGS sequence"/>
</dbReference>